<proteinExistence type="predicted"/>
<dbReference type="EMBL" id="BARS01004560">
    <property type="protein sequence ID" value="GAF80115.1"/>
    <property type="molecule type" value="Genomic_DNA"/>
</dbReference>
<name>X0TVH0_9ZZZZ</name>
<organism evidence="1">
    <name type="scientific">marine sediment metagenome</name>
    <dbReference type="NCBI Taxonomy" id="412755"/>
    <lineage>
        <taxon>unclassified sequences</taxon>
        <taxon>metagenomes</taxon>
        <taxon>ecological metagenomes</taxon>
    </lineage>
</organism>
<protein>
    <submittedName>
        <fullName evidence="1">Uncharacterized protein</fullName>
    </submittedName>
</protein>
<sequence length="351" mass="37898">MAKTIANVLTGVSTLSVRDMDSLAEWTKEQQMNGLYSAHLKKNGTGTVGSTHVQFNPTTHTVTFQDFVDDMDAPGTGFQFWERTSGTALNWAQFEMRFEQVGGDGWFELTCIPHQHQIYNANDWGALAYIIIDATPCGFGGNTPDGSSVFEWAANTIAAATAAAALSVESEFEDEEVGSGAGVYAYVLARVRVELWEIDEREVWIGDVDIDGHEYVMEPGGATPGLVLSSPNIEIGYTEDGVIMTYTATTAPIRVEEETFAIEEPLSEEDVEITCNMAEASMFNMDKAMSGSVLLTNVISLGGGVNKGLNITLEGLTPSGFKRTIYVPKAVATGAVAMPYRKAEKTVVPVT</sequence>
<evidence type="ECO:0000313" key="1">
    <source>
        <dbReference type="EMBL" id="GAF80115.1"/>
    </source>
</evidence>
<feature type="non-terminal residue" evidence="1">
    <location>
        <position position="351"/>
    </location>
</feature>
<gene>
    <name evidence="1" type="ORF">S01H1_08916</name>
</gene>
<comment type="caution">
    <text evidence="1">The sequence shown here is derived from an EMBL/GenBank/DDBJ whole genome shotgun (WGS) entry which is preliminary data.</text>
</comment>
<dbReference type="AlphaFoldDB" id="X0TVH0"/>
<accession>X0TVH0</accession>
<reference evidence="1" key="1">
    <citation type="journal article" date="2014" name="Front. Microbiol.">
        <title>High frequency of phylogenetically diverse reductive dehalogenase-homologous genes in deep subseafloor sedimentary metagenomes.</title>
        <authorList>
            <person name="Kawai M."/>
            <person name="Futagami T."/>
            <person name="Toyoda A."/>
            <person name="Takaki Y."/>
            <person name="Nishi S."/>
            <person name="Hori S."/>
            <person name="Arai W."/>
            <person name="Tsubouchi T."/>
            <person name="Morono Y."/>
            <person name="Uchiyama I."/>
            <person name="Ito T."/>
            <person name="Fujiyama A."/>
            <person name="Inagaki F."/>
            <person name="Takami H."/>
        </authorList>
    </citation>
    <scope>NUCLEOTIDE SEQUENCE</scope>
    <source>
        <strain evidence="1">Expedition CK06-06</strain>
    </source>
</reference>